<feature type="transmembrane region" description="Helical" evidence="7">
    <location>
        <begin position="375"/>
        <end position="398"/>
    </location>
</feature>
<feature type="compositionally biased region" description="Low complexity" evidence="6">
    <location>
        <begin position="503"/>
        <end position="514"/>
    </location>
</feature>
<proteinExistence type="predicted"/>
<gene>
    <name evidence="9" type="ORF">SPPG_08252</name>
</gene>
<dbReference type="RefSeq" id="XP_016604391.1">
    <property type="nucleotide sequence ID" value="XM_016756412.1"/>
</dbReference>
<feature type="transmembrane region" description="Helical" evidence="7">
    <location>
        <begin position="203"/>
        <end position="222"/>
    </location>
</feature>
<evidence type="ECO:0000256" key="5">
    <source>
        <dbReference type="ARBA" id="ARBA00023136"/>
    </source>
</evidence>
<feature type="transmembrane region" description="Helical" evidence="7">
    <location>
        <begin position="348"/>
        <end position="368"/>
    </location>
</feature>
<dbReference type="GeneID" id="27691426"/>
<feature type="transmembrane region" description="Helical" evidence="7">
    <location>
        <begin position="269"/>
        <end position="294"/>
    </location>
</feature>
<dbReference type="InterPro" id="IPR020846">
    <property type="entry name" value="MFS_dom"/>
</dbReference>
<evidence type="ECO:0000313" key="10">
    <source>
        <dbReference type="Proteomes" id="UP000053201"/>
    </source>
</evidence>
<evidence type="ECO:0000256" key="6">
    <source>
        <dbReference type="SAM" id="MobiDB-lite"/>
    </source>
</evidence>
<dbReference type="SUPFAM" id="SSF103473">
    <property type="entry name" value="MFS general substrate transporter"/>
    <property type="match status" value="1"/>
</dbReference>
<keyword evidence="2" id="KW-0813">Transport</keyword>
<dbReference type="InterPro" id="IPR011701">
    <property type="entry name" value="MFS"/>
</dbReference>
<evidence type="ECO:0000256" key="3">
    <source>
        <dbReference type="ARBA" id="ARBA00022692"/>
    </source>
</evidence>
<feature type="transmembrane region" description="Helical" evidence="7">
    <location>
        <begin position="234"/>
        <end position="257"/>
    </location>
</feature>
<keyword evidence="3 7" id="KW-0812">Transmembrane</keyword>
<keyword evidence="10" id="KW-1185">Reference proteome</keyword>
<feature type="compositionally biased region" description="Gly residues" evidence="6">
    <location>
        <begin position="476"/>
        <end position="497"/>
    </location>
</feature>
<dbReference type="Pfam" id="PF07690">
    <property type="entry name" value="MFS_1"/>
    <property type="match status" value="1"/>
</dbReference>
<dbReference type="InterPro" id="IPR036259">
    <property type="entry name" value="MFS_trans_sf"/>
</dbReference>
<feature type="transmembrane region" description="Helical" evidence="7">
    <location>
        <begin position="546"/>
        <end position="564"/>
    </location>
</feature>
<organism evidence="9 10">
    <name type="scientific">Spizellomyces punctatus (strain DAOM BR117)</name>
    <dbReference type="NCBI Taxonomy" id="645134"/>
    <lineage>
        <taxon>Eukaryota</taxon>
        <taxon>Fungi</taxon>
        <taxon>Fungi incertae sedis</taxon>
        <taxon>Chytridiomycota</taxon>
        <taxon>Chytridiomycota incertae sedis</taxon>
        <taxon>Chytridiomycetes</taxon>
        <taxon>Spizellomycetales</taxon>
        <taxon>Spizellomycetaceae</taxon>
        <taxon>Spizellomyces</taxon>
    </lineage>
</organism>
<dbReference type="GO" id="GO:0005886">
    <property type="term" value="C:plasma membrane"/>
    <property type="evidence" value="ECO:0007669"/>
    <property type="project" value="TreeGrafter"/>
</dbReference>
<dbReference type="PRINTS" id="PR01036">
    <property type="entry name" value="TCRTETB"/>
</dbReference>
<dbReference type="STRING" id="645134.A0A0L0H608"/>
<dbReference type="EMBL" id="KQ257469">
    <property type="protein sequence ID" value="KNC96351.1"/>
    <property type="molecule type" value="Genomic_DNA"/>
</dbReference>
<dbReference type="GO" id="GO:0022857">
    <property type="term" value="F:transmembrane transporter activity"/>
    <property type="evidence" value="ECO:0007669"/>
    <property type="project" value="InterPro"/>
</dbReference>
<dbReference type="PANTHER" id="PTHR23501:SF191">
    <property type="entry name" value="VACUOLAR BASIC AMINO ACID TRANSPORTER 4"/>
    <property type="match status" value="1"/>
</dbReference>
<keyword evidence="5 7" id="KW-0472">Membrane</keyword>
<feature type="transmembrane region" description="Helical" evidence="7">
    <location>
        <begin position="170"/>
        <end position="191"/>
    </location>
</feature>
<keyword evidence="4 7" id="KW-1133">Transmembrane helix</keyword>
<feature type="transmembrane region" description="Helical" evidence="7">
    <location>
        <begin position="404"/>
        <end position="424"/>
    </location>
</feature>
<evidence type="ECO:0000256" key="1">
    <source>
        <dbReference type="ARBA" id="ARBA00004127"/>
    </source>
</evidence>
<feature type="transmembrane region" description="Helical" evidence="7">
    <location>
        <begin position="46"/>
        <end position="63"/>
    </location>
</feature>
<sequence length="577" mass="60607">MANSTSDCNILIENPLPSGEKREYTIAEVDRNAPKTSYASLSRTRARVTLACVTLAYLIVNLDGSSPSLMTIGKDLGASSQELPWIFNAFTLVSTPLIPLWSRLAVAFGERTCVSIGLLTFVAGSIGAGASKSMESLATFRGLQGLGNSAITAMSLIVFTDLYPIHKRGFAFNIIGAAMGLAMILGPVVGGSITDNTSMGWRWIYYILVPLSVFLLPLPVLVQNSGDRKTSRGALKDIDFIGFFLLVATAVCLLLALQWGGSQYEWSSGVIIGLFCAAGVALATFVYVEIYVAVQPVMPPHMFKSVNANAVFLLNFFQAGASMAFMMYGPMFYKGDKGDTALQSAVDVSLPLNLSWMVFGIASSRLLPYVRANHLVILGTALTTLGTGLFSLAVSQGVPNKGVAALYLMIFGAGQGFSTQNSFLVAQAHLPEGGDAKVMSNLPAYFHRIGGSILVAVLSSIYKHANGNGGMSMGSGGGMNMSGGTSGGTSGGMGGGMQARDSMTMTMPMPNSSGSQGGMNMGGSNSTSMGGSSMHMGSTIDGTTAAFRWSILFAGLSFLLAFGLKNTWVKLGQRMAH</sequence>
<evidence type="ECO:0000313" key="9">
    <source>
        <dbReference type="EMBL" id="KNC96351.1"/>
    </source>
</evidence>
<reference evidence="9 10" key="1">
    <citation type="submission" date="2009-08" db="EMBL/GenBank/DDBJ databases">
        <title>The Genome Sequence of Spizellomyces punctatus strain DAOM BR117.</title>
        <authorList>
            <consortium name="The Broad Institute Genome Sequencing Platform"/>
            <person name="Russ C."/>
            <person name="Cuomo C."/>
            <person name="Shea T."/>
            <person name="Young S.K."/>
            <person name="Zeng Q."/>
            <person name="Koehrsen M."/>
            <person name="Haas B."/>
            <person name="Borodovsky M."/>
            <person name="Guigo R."/>
            <person name="Alvarado L."/>
            <person name="Berlin A."/>
            <person name="Bochicchio J."/>
            <person name="Borenstein D."/>
            <person name="Chapman S."/>
            <person name="Chen Z."/>
            <person name="Engels R."/>
            <person name="Freedman E."/>
            <person name="Gellesch M."/>
            <person name="Goldberg J."/>
            <person name="Griggs A."/>
            <person name="Gujja S."/>
            <person name="Heiman D."/>
            <person name="Hepburn T."/>
            <person name="Howarth C."/>
            <person name="Jen D."/>
            <person name="Larson L."/>
            <person name="Lewis B."/>
            <person name="Mehta T."/>
            <person name="Park D."/>
            <person name="Pearson M."/>
            <person name="Roberts A."/>
            <person name="Saif S."/>
            <person name="Shenoy N."/>
            <person name="Sisk P."/>
            <person name="Stolte C."/>
            <person name="Sykes S."/>
            <person name="Thomson T."/>
            <person name="Walk T."/>
            <person name="White J."/>
            <person name="Yandava C."/>
            <person name="Burger G."/>
            <person name="Gray M.W."/>
            <person name="Holland P.W.H."/>
            <person name="King N."/>
            <person name="Lang F.B.F."/>
            <person name="Roger A.J."/>
            <person name="Ruiz-Trillo I."/>
            <person name="Lander E."/>
            <person name="Nusbaum C."/>
        </authorList>
    </citation>
    <scope>NUCLEOTIDE SEQUENCE [LARGE SCALE GENOMIC DNA]</scope>
    <source>
        <strain evidence="9 10">DAOM BR117</strain>
    </source>
</reference>
<name>A0A0L0H608_SPIPD</name>
<dbReference type="Proteomes" id="UP000053201">
    <property type="component" value="Unassembled WGS sequence"/>
</dbReference>
<evidence type="ECO:0000256" key="4">
    <source>
        <dbReference type="ARBA" id="ARBA00022989"/>
    </source>
</evidence>
<protein>
    <recommendedName>
        <fullName evidence="8">Major facilitator superfamily (MFS) profile domain-containing protein</fullName>
    </recommendedName>
</protein>
<feature type="compositionally biased region" description="Low complexity" evidence="6">
    <location>
        <begin position="522"/>
        <end position="534"/>
    </location>
</feature>
<feature type="transmembrane region" description="Helical" evidence="7">
    <location>
        <begin position="306"/>
        <end position="328"/>
    </location>
</feature>
<accession>A0A0L0H608</accession>
<dbReference type="AlphaFoldDB" id="A0A0L0H608"/>
<evidence type="ECO:0000256" key="7">
    <source>
        <dbReference type="SAM" id="Phobius"/>
    </source>
</evidence>
<dbReference type="OrthoDB" id="2147446at2759"/>
<feature type="region of interest" description="Disordered" evidence="6">
    <location>
        <begin position="476"/>
        <end position="534"/>
    </location>
</feature>
<dbReference type="PROSITE" id="PS50850">
    <property type="entry name" value="MFS"/>
    <property type="match status" value="1"/>
</dbReference>
<feature type="transmembrane region" description="Helical" evidence="7">
    <location>
        <begin position="113"/>
        <end position="131"/>
    </location>
</feature>
<feature type="transmembrane region" description="Helical" evidence="7">
    <location>
        <begin position="143"/>
        <end position="163"/>
    </location>
</feature>
<dbReference type="PANTHER" id="PTHR23501">
    <property type="entry name" value="MAJOR FACILITATOR SUPERFAMILY"/>
    <property type="match status" value="1"/>
</dbReference>
<dbReference type="eggNOG" id="KOG0254">
    <property type="taxonomic scope" value="Eukaryota"/>
</dbReference>
<comment type="subcellular location">
    <subcellularLocation>
        <location evidence="1">Endomembrane system</location>
        <topology evidence="1">Multi-pass membrane protein</topology>
    </subcellularLocation>
</comment>
<dbReference type="VEuPathDB" id="FungiDB:SPPG_08252"/>
<feature type="domain" description="Major facilitator superfamily (MFS) profile" evidence="8">
    <location>
        <begin position="44"/>
        <end position="513"/>
    </location>
</feature>
<feature type="transmembrane region" description="Helical" evidence="7">
    <location>
        <begin position="445"/>
        <end position="462"/>
    </location>
</feature>
<dbReference type="Gene3D" id="1.20.1720.10">
    <property type="entry name" value="Multidrug resistance protein D"/>
    <property type="match status" value="1"/>
</dbReference>
<dbReference type="OMA" id="WWGAMAF"/>
<evidence type="ECO:0000256" key="2">
    <source>
        <dbReference type="ARBA" id="ARBA00022448"/>
    </source>
</evidence>
<dbReference type="GO" id="GO:0012505">
    <property type="term" value="C:endomembrane system"/>
    <property type="evidence" value="ECO:0007669"/>
    <property type="project" value="UniProtKB-SubCell"/>
</dbReference>
<feature type="transmembrane region" description="Helical" evidence="7">
    <location>
        <begin position="83"/>
        <end position="101"/>
    </location>
</feature>
<dbReference type="InParanoid" id="A0A0L0H608"/>
<evidence type="ECO:0000259" key="8">
    <source>
        <dbReference type="PROSITE" id="PS50850"/>
    </source>
</evidence>